<sequence>MTALLQTTDLTLAFGGLVVANGINFSLEQGERLAVIGQNGAGKTTFINICTGLLKPSRGTVSFAGNDITGRSPRNIVRRGMARSFQLPQLFLEQTVRECLELSAVARGGKLSSWNPLAAGSTRQEIDRMLDLISLRERQHELCINLPEGQRKLLDVGMSLMLEPKLLILDEPTSGVSTEEKHGVMEILMRALDEQQVTAIFVEHDVDIVKRYATRVAAWISGAIAADGTPAQVLANPLIQREVLGE</sequence>
<reference evidence="5 6" key="1">
    <citation type="submission" date="2018-06" db="EMBL/GenBank/DDBJ databases">
        <title>Bacteria isolated from soil of Wuhan.</title>
        <authorList>
            <person name="Wei X."/>
            <person name="Chunhua H."/>
        </authorList>
    </citation>
    <scope>NUCLEOTIDE SEQUENCE [LARGE SCALE GENOMIC DNA]</scope>
    <source>
        <strain evidence="6">xwS2</strain>
    </source>
</reference>
<evidence type="ECO:0000256" key="3">
    <source>
        <dbReference type="ARBA" id="ARBA00022840"/>
    </source>
</evidence>
<name>A0A443ZQI2_9PSED</name>
<gene>
    <name evidence="5" type="ORF">DM813_19360</name>
</gene>
<comment type="caution">
    <text evidence="5">The sequence shown here is derived from an EMBL/GenBank/DDBJ whole genome shotgun (WGS) entry which is preliminary data.</text>
</comment>
<dbReference type="PANTHER" id="PTHR45772:SF2">
    <property type="entry name" value="ABC TRANSPORTER ATP-BINDING PROTEIN"/>
    <property type="match status" value="1"/>
</dbReference>
<protein>
    <submittedName>
        <fullName evidence="5">ABC transporter ATP-binding protein</fullName>
    </submittedName>
</protein>
<keyword evidence="3 5" id="KW-0067">ATP-binding</keyword>
<dbReference type="PANTHER" id="PTHR45772">
    <property type="entry name" value="CONSERVED COMPONENT OF ABC TRANSPORTER FOR NATURAL AMINO ACIDS-RELATED"/>
    <property type="match status" value="1"/>
</dbReference>
<organism evidence="5 6">
    <name type="scientific">Pseudomonas alkylphenolica</name>
    <dbReference type="NCBI Taxonomy" id="237609"/>
    <lineage>
        <taxon>Bacteria</taxon>
        <taxon>Pseudomonadati</taxon>
        <taxon>Pseudomonadota</taxon>
        <taxon>Gammaproteobacteria</taxon>
        <taxon>Pseudomonadales</taxon>
        <taxon>Pseudomonadaceae</taxon>
        <taxon>Pseudomonas</taxon>
    </lineage>
</organism>
<accession>A0A443ZQI2</accession>
<dbReference type="PROSITE" id="PS50893">
    <property type="entry name" value="ABC_TRANSPORTER_2"/>
    <property type="match status" value="1"/>
</dbReference>
<dbReference type="Gene3D" id="3.40.50.300">
    <property type="entry name" value="P-loop containing nucleotide triphosphate hydrolases"/>
    <property type="match status" value="1"/>
</dbReference>
<evidence type="ECO:0000256" key="1">
    <source>
        <dbReference type="ARBA" id="ARBA00022448"/>
    </source>
</evidence>
<feature type="domain" description="ABC transporter" evidence="4">
    <location>
        <begin position="5"/>
        <end position="246"/>
    </location>
</feature>
<dbReference type="InterPro" id="IPR003439">
    <property type="entry name" value="ABC_transporter-like_ATP-bd"/>
</dbReference>
<dbReference type="Pfam" id="PF00005">
    <property type="entry name" value="ABC_tran"/>
    <property type="match status" value="1"/>
</dbReference>
<dbReference type="InterPro" id="IPR051120">
    <property type="entry name" value="ABC_AA/LPS_Transport"/>
</dbReference>
<dbReference type="AlphaFoldDB" id="A0A443ZQI2"/>
<dbReference type="Proteomes" id="UP000288983">
    <property type="component" value="Unassembled WGS sequence"/>
</dbReference>
<dbReference type="InterPro" id="IPR027417">
    <property type="entry name" value="P-loop_NTPase"/>
</dbReference>
<dbReference type="RefSeq" id="WP_128324946.1">
    <property type="nucleotide sequence ID" value="NZ_QJRG01000047.1"/>
</dbReference>
<dbReference type="GO" id="GO:0016887">
    <property type="term" value="F:ATP hydrolysis activity"/>
    <property type="evidence" value="ECO:0007669"/>
    <property type="project" value="InterPro"/>
</dbReference>
<dbReference type="OrthoDB" id="9780942at2"/>
<dbReference type="InterPro" id="IPR003593">
    <property type="entry name" value="AAA+_ATPase"/>
</dbReference>
<evidence type="ECO:0000256" key="2">
    <source>
        <dbReference type="ARBA" id="ARBA00022741"/>
    </source>
</evidence>
<evidence type="ECO:0000259" key="4">
    <source>
        <dbReference type="PROSITE" id="PS50893"/>
    </source>
</evidence>
<dbReference type="EMBL" id="QJRG01000047">
    <property type="protein sequence ID" value="RWU21343.1"/>
    <property type="molecule type" value="Genomic_DNA"/>
</dbReference>
<evidence type="ECO:0000313" key="6">
    <source>
        <dbReference type="Proteomes" id="UP000288983"/>
    </source>
</evidence>
<evidence type="ECO:0000313" key="5">
    <source>
        <dbReference type="EMBL" id="RWU21343.1"/>
    </source>
</evidence>
<keyword evidence="2" id="KW-0547">Nucleotide-binding</keyword>
<dbReference type="SUPFAM" id="SSF52540">
    <property type="entry name" value="P-loop containing nucleoside triphosphate hydrolases"/>
    <property type="match status" value="1"/>
</dbReference>
<dbReference type="GO" id="GO:0005886">
    <property type="term" value="C:plasma membrane"/>
    <property type="evidence" value="ECO:0007669"/>
    <property type="project" value="TreeGrafter"/>
</dbReference>
<proteinExistence type="predicted"/>
<dbReference type="GO" id="GO:0005524">
    <property type="term" value="F:ATP binding"/>
    <property type="evidence" value="ECO:0007669"/>
    <property type="project" value="UniProtKB-KW"/>
</dbReference>
<keyword evidence="1" id="KW-0813">Transport</keyword>
<dbReference type="SMART" id="SM00382">
    <property type="entry name" value="AAA"/>
    <property type="match status" value="1"/>
</dbReference>